<feature type="transmembrane region" description="Helical" evidence="2">
    <location>
        <begin position="263"/>
        <end position="286"/>
    </location>
</feature>
<evidence type="ECO:0000313" key="4">
    <source>
        <dbReference type="Proteomes" id="UP001611383"/>
    </source>
</evidence>
<dbReference type="EMBL" id="CP043494">
    <property type="protein sequence ID" value="WNG49925.1"/>
    <property type="molecule type" value="Genomic_DNA"/>
</dbReference>
<proteinExistence type="predicted"/>
<feature type="compositionally biased region" description="Basic residues" evidence="1">
    <location>
        <begin position="1"/>
        <end position="10"/>
    </location>
</feature>
<feature type="transmembrane region" description="Helical" evidence="2">
    <location>
        <begin position="213"/>
        <end position="229"/>
    </location>
</feature>
<reference evidence="3 4" key="1">
    <citation type="submission" date="2019-08" db="EMBL/GenBank/DDBJ databases">
        <title>Archangium and Cystobacter genomes.</title>
        <authorList>
            <person name="Chen I.-C.K."/>
            <person name="Wielgoss S."/>
        </authorList>
    </citation>
    <scope>NUCLEOTIDE SEQUENCE [LARGE SCALE GENOMIC DNA]</scope>
    <source>
        <strain evidence="3 4">Cbm 6</strain>
    </source>
</reference>
<feature type="transmembrane region" description="Helical" evidence="2">
    <location>
        <begin position="72"/>
        <end position="91"/>
    </location>
</feature>
<keyword evidence="2" id="KW-0812">Transmembrane</keyword>
<keyword evidence="2" id="KW-0472">Membrane</keyword>
<evidence type="ECO:0000256" key="2">
    <source>
        <dbReference type="SAM" id="Phobius"/>
    </source>
</evidence>
<protein>
    <recommendedName>
        <fullName evidence="5">Glycosyltransferase RgtA/B/C/D-like domain-containing protein</fullName>
    </recommendedName>
</protein>
<feature type="transmembrane region" description="Helical" evidence="2">
    <location>
        <begin position="415"/>
        <end position="433"/>
    </location>
</feature>
<evidence type="ECO:0000313" key="3">
    <source>
        <dbReference type="EMBL" id="WNG49925.1"/>
    </source>
</evidence>
<keyword evidence="4" id="KW-1185">Reference proteome</keyword>
<evidence type="ECO:0000256" key="1">
    <source>
        <dbReference type="SAM" id="MobiDB-lite"/>
    </source>
</evidence>
<keyword evidence="2" id="KW-1133">Transmembrane helix</keyword>
<feature type="transmembrane region" description="Helical" evidence="2">
    <location>
        <begin position="180"/>
        <end position="201"/>
    </location>
</feature>
<sequence>MSRSKSKRPKSSAAQTPESAPSAPESVAEPRTATPAPESPTGPGAPEQPRVPTVSTEVRGGVMGAALRMWLAAYRVEVVLFLVSFAVLASFSSQRFLRQSEAPHFVYQAKAWLEGRLDLDPEVLPNLEDWACVREVEGKKVRCEGRLRPGDRWYVSFPSFPAVVMLPFVALHGYQFNDTSFGVIVGALAVALFYSLLRFLAKEGDTARDRTENVGLALVLAFGTLFFYASIRGEVWFSAEVMGVAFTCLYVRDAVRAHRPVLAGLFFSMATLTRTPLLFTGLFFVLEALCPGPDRLEQLKALGAHWKPALRKLGLFALGAAPLALLAAAYNVYRFGSPGEFGHAFLYNNRVNVDIDRWGLFDLVYLPRNLQAAFLLLPKVSLSPLRLGYNPHGLSLLLTLPLLVFLVAPKLRPRLHWPLWLTVAVTALPGLFYQNDGYMQFGFRFSIDYTPYLLLLFAIGGWSLRNRAVLATVVFGVLVNFWGAVAFRGYTELVRNW</sequence>
<evidence type="ECO:0008006" key="5">
    <source>
        <dbReference type="Google" id="ProtNLM"/>
    </source>
</evidence>
<feature type="transmembrane region" description="Helical" evidence="2">
    <location>
        <begin position="153"/>
        <end position="174"/>
    </location>
</feature>
<accession>A0ABY9X3G5</accession>
<name>A0ABY9X3G5_9BACT</name>
<feature type="transmembrane region" description="Helical" evidence="2">
    <location>
        <begin position="313"/>
        <end position="333"/>
    </location>
</feature>
<feature type="region of interest" description="Disordered" evidence="1">
    <location>
        <begin position="1"/>
        <end position="55"/>
    </location>
</feature>
<dbReference type="Proteomes" id="UP001611383">
    <property type="component" value="Chromosome"/>
</dbReference>
<organism evidence="3 4">
    <name type="scientific">Archangium minus</name>
    <dbReference type="NCBI Taxonomy" id="83450"/>
    <lineage>
        <taxon>Bacteria</taxon>
        <taxon>Pseudomonadati</taxon>
        <taxon>Myxococcota</taxon>
        <taxon>Myxococcia</taxon>
        <taxon>Myxococcales</taxon>
        <taxon>Cystobacterineae</taxon>
        <taxon>Archangiaceae</taxon>
        <taxon>Archangium</taxon>
    </lineage>
</organism>
<feature type="transmembrane region" description="Helical" evidence="2">
    <location>
        <begin position="445"/>
        <end position="462"/>
    </location>
</feature>
<feature type="transmembrane region" description="Helical" evidence="2">
    <location>
        <begin position="468"/>
        <end position="487"/>
    </location>
</feature>
<dbReference type="RefSeq" id="WP_395808406.1">
    <property type="nucleotide sequence ID" value="NZ_CP043494.1"/>
</dbReference>
<gene>
    <name evidence="3" type="ORF">F0U60_41750</name>
</gene>
<feature type="transmembrane region" description="Helical" evidence="2">
    <location>
        <begin position="389"/>
        <end position="409"/>
    </location>
</feature>